<dbReference type="EMBL" id="FNBZ01000011">
    <property type="protein sequence ID" value="SDH66378.1"/>
    <property type="molecule type" value="Genomic_DNA"/>
</dbReference>
<evidence type="ECO:0000313" key="2">
    <source>
        <dbReference type="Proteomes" id="UP000199468"/>
    </source>
</evidence>
<comment type="caution">
    <text evidence="1">The sequence shown here is derived from an EMBL/GenBank/DDBJ whole genome shotgun (WGS) entry which is preliminary data.</text>
</comment>
<evidence type="ECO:0000313" key="1">
    <source>
        <dbReference type="EMBL" id="SDH66378.1"/>
    </source>
</evidence>
<sequence length="69" mass="7435">MSEKKTVEIPVIKPTMIQMSSDPRGDAAITFETIGDADVLLVLPMTALVALEAMLAKASQEQAKHQPVQ</sequence>
<proteinExistence type="predicted"/>
<dbReference type="Proteomes" id="UP000199468">
    <property type="component" value="Unassembled WGS sequence"/>
</dbReference>
<reference evidence="1 2" key="1">
    <citation type="submission" date="2016-10" db="EMBL/GenBank/DDBJ databases">
        <authorList>
            <person name="Varghese N."/>
            <person name="Submissions S."/>
        </authorList>
    </citation>
    <scope>NUCLEOTIDE SEQUENCE [LARGE SCALE GENOMIC DNA]</scope>
    <source>
        <strain evidence="1 2">DSM 26672</strain>
    </source>
</reference>
<gene>
    <name evidence="1" type="ORF">SAMN05421844_11113</name>
</gene>
<protein>
    <submittedName>
        <fullName evidence="1">Uncharacterized protein</fullName>
    </submittedName>
</protein>
<accession>A0ABY0P879</accession>
<dbReference type="RefSeq" id="WP_091862312.1">
    <property type="nucleotide sequence ID" value="NZ_FNBZ01000011.1"/>
</dbReference>
<name>A0ABY0P879_9HYPH</name>
<keyword evidence="2" id="KW-1185">Reference proteome</keyword>
<organism evidence="1 2">
    <name type="scientific">Bosea robiniae</name>
    <dbReference type="NCBI Taxonomy" id="1036780"/>
    <lineage>
        <taxon>Bacteria</taxon>
        <taxon>Pseudomonadati</taxon>
        <taxon>Pseudomonadota</taxon>
        <taxon>Alphaproteobacteria</taxon>
        <taxon>Hyphomicrobiales</taxon>
        <taxon>Boseaceae</taxon>
        <taxon>Bosea</taxon>
    </lineage>
</organism>